<reference evidence="1" key="1">
    <citation type="submission" date="2023-07" db="EMBL/GenBank/DDBJ databases">
        <title>Black Yeasts Isolated from many extreme environments.</title>
        <authorList>
            <person name="Coleine C."/>
            <person name="Stajich J.E."/>
            <person name="Selbmann L."/>
        </authorList>
    </citation>
    <scope>NUCLEOTIDE SEQUENCE</scope>
    <source>
        <strain evidence="1">CCFEE 5714</strain>
    </source>
</reference>
<organism evidence="1 2">
    <name type="scientific">Vermiconidia calcicola</name>
    <dbReference type="NCBI Taxonomy" id="1690605"/>
    <lineage>
        <taxon>Eukaryota</taxon>
        <taxon>Fungi</taxon>
        <taxon>Dikarya</taxon>
        <taxon>Ascomycota</taxon>
        <taxon>Pezizomycotina</taxon>
        <taxon>Dothideomycetes</taxon>
        <taxon>Dothideomycetidae</taxon>
        <taxon>Mycosphaerellales</taxon>
        <taxon>Extremaceae</taxon>
        <taxon>Vermiconidia</taxon>
    </lineage>
</organism>
<name>A0ACC3NN66_9PEZI</name>
<keyword evidence="1" id="KW-0378">Hydrolase</keyword>
<proteinExistence type="predicted"/>
<gene>
    <name evidence="1" type="primary">USB1_1</name>
    <name evidence="1" type="ORF">LTR37_004638</name>
</gene>
<keyword evidence="1" id="KW-0540">Nuclease</keyword>
<dbReference type="Proteomes" id="UP001281147">
    <property type="component" value="Unassembled WGS sequence"/>
</dbReference>
<comment type="caution">
    <text evidence="1">The sequence shown here is derived from an EMBL/GenBank/DDBJ whole genome shotgun (WGS) entry which is preliminary data.</text>
</comment>
<protein>
    <submittedName>
        <fullName evidence="1">Poly(U)-specific 3'-to-5' RNA exonuclease</fullName>
    </submittedName>
</protein>
<evidence type="ECO:0000313" key="1">
    <source>
        <dbReference type="EMBL" id="KAK3719074.1"/>
    </source>
</evidence>
<sequence>MGLVDYPDSEEGEEQAPVPPAKKRKVEGANELPPLPASFLDRYSSTVRTSTQDDPSLHGGRKRVMPHVEGNWPTHVYLEWHPKSNDFDLLSRLVCDSQRYAIDGNKQKMSIVSSEPPEVKSLLENDLGVALPLHVSLSRPLILKTTQKEAFLDRLKQSISGRSLKTFGVKPSDLAWHPNEDKTRWFLVLRLRTSTGLHSLLNVCNDVASSFEQPLLYAERGGTQKSGDENPFHVSLAWSLQPPVLDKDTTEATRKLSVGEESGIPYELIGQLVGLPIRFSEVKVRIGQDVHSIALRPNRRVSSGLVQNEAKT</sequence>
<accession>A0ACC3NN66</accession>
<keyword evidence="2" id="KW-1185">Reference proteome</keyword>
<keyword evidence="1" id="KW-0269">Exonuclease</keyword>
<evidence type="ECO:0000313" key="2">
    <source>
        <dbReference type="Proteomes" id="UP001281147"/>
    </source>
</evidence>
<dbReference type="EMBL" id="JAUTXU010000028">
    <property type="protein sequence ID" value="KAK3719074.1"/>
    <property type="molecule type" value="Genomic_DNA"/>
</dbReference>